<organism evidence="2 3">
    <name type="scientific">Prorocentrum cordatum</name>
    <dbReference type="NCBI Taxonomy" id="2364126"/>
    <lineage>
        <taxon>Eukaryota</taxon>
        <taxon>Sar</taxon>
        <taxon>Alveolata</taxon>
        <taxon>Dinophyceae</taxon>
        <taxon>Prorocentrales</taxon>
        <taxon>Prorocentraceae</taxon>
        <taxon>Prorocentrum</taxon>
    </lineage>
</organism>
<keyword evidence="3" id="KW-1185">Reference proteome</keyword>
<gene>
    <name evidence="2" type="ORF">PCOR1329_LOCUS27304</name>
</gene>
<comment type="caution">
    <text evidence="2">The sequence shown here is derived from an EMBL/GenBank/DDBJ whole genome shotgun (WGS) entry which is preliminary data.</text>
</comment>
<feature type="compositionally biased region" description="Low complexity" evidence="1">
    <location>
        <begin position="175"/>
        <end position="187"/>
    </location>
</feature>
<sequence>MQIRHGRLDPLEPADESALREALAAAAAIPMKKRSKVTLRLVGRQAAAIKPAAGCGPSGWRNSYILCAYSDPDGPRALAEWSSRWARGAISPWLASLWSGALALPFFKTALCESVRTILQGEALLKFAMGTCLLGAGMQVADAVGERRHGAGRCAGAQLEVAEAGQQGGHFRNMSSSASTSRPLSATCAEPMPSEQPLSRRPEIRRWLCVDDWLLQVPLAIAAQLLAAVEAASAARDLALQLAKCAFHVPALAGTPLQAPPGDARALAARVPYRPDGLSLLGAEARGDQRLNWAIRLADNALEMMRLAPPACDEQAAFALRRGIVAHALDYDAGVALCSAMLPRARVLDQCVAGAVAASIDARPEQLAEVELQHIGLQVWFDGLHVDMPSRIAPLARATRLVEHGPALRAEVASWAGAGGEAAAVAREVKKCDGVDDAVSDGILDVPLDRGVAALAGRGRLASDPAERASDPLCTELYFDLKRMSSRPFGLTPRARLALEPPELHDWGRRCGELVLRRQALRAAERLGLACAAERARRAIEPEALQLAVLQCPGKTSEAARLTELCGVRCSADVEEELRRLTGERQQKRAAWWRHLRGLLSEL</sequence>
<reference evidence="2" key="1">
    <citation type="submission" date="2023-10" db="EMBL/GenBank/DDBJ databases">
        <authorList>
            <person name="Chen Y."/>
            <person name="Shah S."/>
            <person name="Dougan E. K."/>
            <person name="Thang M."/>
            <person name="Chan C."/>
        </authorList>
    </citation>
    <scope>NUCLEOTIDE SEQUENCE [LARGE SCALE GENOMIC DNA]</scope>
</reference>
<feature type="region of interest" description="Disordered" evidence="1">
    <location>
        <begin position="172"/>
        <end position="197"/>
    </location>
</feature>
<name>A0ABN9S9M9_9DINO</name>
<evidence type="ECO:0000313" key="3">
    <source>
        <dbReference type="Proteomes" id="UP001189429"/>
    </source>
</evidence>
<protein>
    <submittedName>
        <fullName evidence="2">Uncharacterized protein</fullName>
    </submittedName>
</protein>
<dbReference type="EMBL" id="CAUYUJ010009879">
    <property type="protein sequence ID" value="CAK0827898.1"/>
    <property type="molecule type" value="Genomic_DNA"/>
</dbReference>
<evidence type="ECO:0000256" key="1">
    <source>
        <dbReference type="SAM" id="MobiDB-lite"/>
    </source>
</evidence>
<proteinExistence type="predicted"/>
<dbReference type="Proteomes" id="UP001189429">
    <property type="component" value="Unassembled WGS sequence"/>
</dbReference>
<accession>A0ABN9S9M9</accession>
<evidence type="ECO:0000313" key="2">
    <source>
        <dbReference type="EMBL" id="CAK0827898.1"/>
    </source>
</evidence>